<dbReference type="PANTHER" id="PTHR31075">
    <property type="entry name" value="CENTROSOMAL PROTEIN OF 85 KDA"/>
    <property type="match status" value="1"/>
</dbReference>
<evidence type="ECO:0000259" key="3">
    <source>
        <dbReference type="Pfam" id="PF24555"/>
    </source>
</evidence>
<keyword evidence="1" id="KW-0175">Coiled coil</keyword>
<feature type="coiled-coil region" evidence="1">
    <location>
        <begin position="402"/>
        <end position="633"/>
    </location>
</feature>
<keyword evidence="5" id="KW-1185">Reference proteome</keyword>
<feature type="coiled-coil region" evidence="1">
    <location>
        <begin position="322"/>
        <end position="358"/>
    </location>
</feature>
<evidence type="ECO:0000256" key="2">
    <source>
        <dbReference type="SAM" id="MobiDB-lite"/>
    </source>
</evidence>
<proteinExistence type="predicted"/>
<dbReference type="PANTHER" id="PTHR31075:SF4">
    <property type="entry name" value="CENTROSOMAL PROTEIN OF 85 KDA"/>
    <property type="match status" value="1"/>
</dbReference>
<dbReference type="OMA" id="RMFSVPQ"/>
<evidence type="ECO:0000313" key="4">
    <source>
        <dbReference type="EnsemblMetazoa" id="XP_038078378.1"/>
    </source>
</evidence>
<feature type="coiled-coil region" evidence="1">
    <location>
        <begin position="745"/>
        <end position="772"/>
    </location>
</feature>
<evidence type="ECO:0000313" key="5">
    <source>
        <dbReference type="Proteomes" id="UP000887568"/>
    </source>
</evidence>
<dbReference type="OrthoDB" id="5972981at2759"/>
<feature type="compositionally biased region" description="Basic residues" evidence="2">
    <location>
        <begin position="60"/>
        <end position="71"/>
    </location>
</feature>
<dbReference type="Proteomes" id="UP000887568">
    <property type="component" value="Unplaced"/>
</dbReference>
<dbReference type="Pfam" id="PF24555">
    <property type="entry name" value="CC4_CEP85"/>
    <property type="match status" value="1"/>
</dbReference>
<organism evidence="4 5">
    <name type="scientific">Patiria miniata</name>
    <name type="common">Bat star</name>
    <name type="synonym">Asterina miniata</name>
    <dbReference type="NCBI Taxonomy" id="46514"/>
    <lineage>
        <taxon>Eukaryota</taxon>
        <taxon>Metazoa</taxon>
        <taxon>Echinodermata</taxon>
        <taxon>Eleutherozoa</taxon>
        <taxon>Asterozoa</taxon>
        <taxon>Asteroidea</taxon>
        <taxon>Valvatacea</taxon>
        <taxon>Valvatida</taxon>
        <taxon>Asterinidae</taxon>
        <taxon>Patiria</taxon>
    </lineage>
</organism>
<dbReference type="RefSeq" id="XP_038078378.1">
    <property type="nucleotide sequence ID" value="XM_038222450.1"/>
</dbReference>
<dbReference type="EnsemblMetazoa" id="XM_038222450.1">
    <property type="protein sequence ID" value="XP_038078378.1"/>
    <property type="gene ID" value="LOC119745824"/>
</dbReference>
<feature type="domain" description="Centrosomal protein of 85 kDa-like CC4 coiled-coil" evidence="3">
    <location>
        <begin position="579"/>
        <end position="666"/>
    </location>
</feature>
<sequence length="781" mass="88303">MSWNSVQTSLNEHNQQTNIPAGFNSITSRKERAPTSNMEMKGATIEDWATPAIFGEPKSRLQHKRSRKGHHSSLTNVNQGSSSALHEARSLPVAQVTPSKAESPPRKSSHNPPSTLDIRSAYQPYHSDYGSLPSSHSHHDSMADEEFVPLDATFNQSRIVADTEPAKHKWSSEQNLHYDAKPTLHKAMSPSSYGTGVLHKRSPVKPDLYTSSAYSSYTPAGDLHVPVGMGLHGKTSMDYLDKPGFGSTYGTGLKSHDLMHWQQQLQQQQQQQQLQQQLERLQLSQTGLQSTHPYSGSYSSTFGTLPGGSHFGQDLGKLEGVIRAKENLLEEKNLVIERQKLELAHSQEQLRHKQAQERQFMYTRVQEDKGDFLLMKVQEYQYENATLKAQLAEHSSIRAAEIETLNKKLGETEYEHEKLKKALKEANESKVKELKELERKMSQKEESDEGTKVKYNRMKEKYDKLKKRVSSLERYMGDLPTAEQHLKNTEVIKNLCEKEKLLKERISQLEASLAESRNTVRSRDITVSKLEGREADLMIELDSLRSEASRLQSALGAPRDTDPTSLKLFSRTAMEELVQERDEAKAEAEKYRKMVESKHKQLKAQQTQHQKALAALEERLQQEEDSITALRETNRSKDADLRKMKDSMTALAKQSQELYEHNLDVQERNQALEKIASSDVIQSSHRLIKELGECVAELHGLVQVCTQTAEGQEPNVSVLLRFRTPSVSNPEPEGAEGGHLSSDTLHAKLKQVKDLRAEIDRLRSVVSNKYAEDMGNECITQ</sequence>
<feature type="region of interest" description="Disordered" evidence="2">
    <location>
        <begin position="1"/>
        <end position="119"/>
    </location>
</feature>
<evidence type="ECO:0000256" key="1">
    <source>
        <dbReference type="SAM" id="Coils"/>
    </source>
</evidence>
<reference evidence="4" key="1">
    <citation type="submission" date="2022-11" db="UniProtKB">
        <authorList>
            <consortium name="EnsemblMetazoa"/>
        </authorList>
    </citation>
    <scope>IDENTIFICATION</scope>
</reference>
<feature type="compositionally biased region" description="Polar residues" evidence="2">
    <location>
        <begin position="72"/>
        <end position="84"/>
    </location>
</feature>
<feature type="compositionally biased region" description="Polar residues" evidence="2">
    <location>
        <begin position="1"/>
        <end position="27"/>
    </location>
</feature>
<dbReference type="InterPro" id="IPR058190">
    <property type="entry name" value="CC4_CEP85"/>
</dbReference>
<dbReference type="GeneID" id="119745824"/>
<name>A0A914BQ17_PATMI</name>
<dbReference type="InterPro" id="IPR040210">
    <property type="entry name" value="Cep85/Cep85L"/>
</dbReference>
<dbReference type="GO" id="GO:0005813">
    <property type="term" value="C:centrosome"/>
    <property type="evidence" value="ECO:0007669"/>
    <property type="project" value="TreeGrafter"/>
</dbReference>
<dbReference type="AlphaFoldDB" id="A0A914BQ17"/>
<accession>A0A914BQ17</accession>
<protein>
    <recommendedName>
        <fullName evidence="3">Centrosomal protein of 85 kDa-like CC4 coiled-coil domain-containing protein</fullName>
    </recommendedName>
</protein>